<protein>
    <submittedName>
        <fullName evidence="2">Uncharacterized protein</fullName>
    </submittedName>
</protein>
<dbReference type="Proteomes" id="UP000800094">
    <property type="component" value="Unassembled WGS sequence"/>
</dbReference>
<gene>
    <name evidence="2" type="ORF">BU26DRAFT_215730</name>
</gene>
<dbReference type="AlphaFoldDB" id="A0A6A6IRE5"/>
<evidence type="ECO:0000313" key="3">
    <source>
        <dbReference type="Proteomes" id="UP000800094"/>
    </source>
</evidence>
<dbReference type="EMBL" id="ML987191">
    <property type="protein sequence ID" value="KAF2253125.1"/>
    <property type="molecule type" value="Genomic_DNA"/>
</dbReference>
<accession>A0A6A6IRE5</accession>
<evidence type="ECO:0000313" key="2">
    <source>
        <dbReference type="EMBL" id="KAF2253125.1"/>
    </source>
</evidence>
<name>A0A6A6IRE5_9PLEO</name>
<dbReference type="OrthoDB" id="3761807at2759"/>
<evidence type="ECO:0000256" key="1">
    <source>
        <dbReference type="SAM" id="MobiDB-lite"/>
    </source>
</evidence>
<organism evidence="2 3">
    <name type="scientific">Trematosphaeria pertusa</name>
    <dbReference type="NCBI Taxonomy" id="390896"/>
    <lineage>
        <taxon>Eukaryota</taxon>
        <taxon>Fungi</taxon>
        <taxon>Dikarya</taxon>
        <taxon>Ascomycota</taxon>
        <taxon>Pezizomycotina</taxon>
        <taxon>Dothideomycetes</taxon>
        <taxon>Pleosporomycetidae</taxon>
        <taxon>Pleosporales</taxon>
        <taxon>Massarineae</taxon>
        <taxon>Trematosphaeriaceae</taxon>
        <taxon>Trematosphaeria</taxon>
    </lineage>
</organism>
<feature type="region of interest" description="Disordered" evidence="1">
    <location>
        <begin position="1"/>
        <end position="25"/>
    </location>
</feature>
<dbReference type="GeneID" id="54574032"/>
<keyword evidence="3" id="KW-1185">Reference proteome</keyword>
<feature type="region of interest" description="Disordered" evidence="1">
    <location>
        <begin position="40"/>
        <end position="77"/>
    </location>
</feature>
<proteinExistence type="predicted"/>
<reference evidence="2" key="1">
    <citation type="journal article" date="2020" name="Stud. Mycol.">
        <title>101 Dothideomycetes genomes: a test case for predicting lifestyles and emergence of pathogens.</title>
        <authorList>
            <person name="Haridas S."/>
            <person name="Albert R."/>
            <person name="Binder M."/>
            <person name="Bloem J."/>
            <person name="Labutti K."/>
            <person name="Salamov A."/>
            <person name="Andreopoulos B."/>
            <person name="Baker S."/>
            <person name="Barry K."/>
            <person name="Bills G."/>
            <person name="Bluhm B."/>
            <person name="Cannon C."/>
            <person name="Castanera R."/>
            <person name="Culley D."/>
            <person name="Daum C."/>
            <person name="Ezra D."/>
            <person name="Gonzalez J."/>
            <person name="Henrissat B."/>
            <person name="Kuo A."/>
            <person name="Liang C."/>
            <person name="Lipzen A."/>
            <person name="Lutzoni F."/>
            <person name="Magnuson J."/>
            <person name="Mondo S."/>
            <person name="Nolan M."/>
            <person name="Ohm R."/>
            <person name="Pangilinan J."/>
            <person name="Park H.-J."/>
            <person name="Ramirez L."/>
            <person name="Alfaro M."/>
            <person name="Sun H."/>
            <person name="Tritt A."/>
            <person name="Yoshinaga Y."/>
            <person name="Zwiers L.-H."/>
            <person name="Turgeon B."/>
            <person name="Goodwin S."/>
            <person name="Spatafora J."/>
            <person name="Crous P."/>
            <person name="Grigoriev I."/>
        </authorList>
    </citation>
    <scope>NUCLEOTIDE SEQUENCE</scope>
    <source>
        <strain evidence="2">CBS 122368</strain>
    </source>
</reference>
<sequence length="246" mass="26607">MHHHDVYENPSQPDPEVLSATRPPQLNPTICKCRCTRMSEGVSQEGDGGNEDDAASTLVGSDNSQLGDDFPAGSDEAGQHATIGLARSQAPTGNGRVDEFRARIGLSIDVPERFRAGQPLMNMADLSLPPYQLRFPQEYEDTADSLINEPGSEIHSVLTSGPRSVRCGSPGPGVAYAGAWAEEAWSERFQLDYHFVVRPLRLSAEHQYCRGLVASHLVLRDEATFMDLGEGLLGGGSGIPSHLQRV</sequence>
<dbReference type="RefSeq" id="XP_033688129.1">
    <property type="nucleotide sequence ID" value="XM_033820702.1"/>
</dbReference>